<keyword evidence="2" id="KW-1185">Reference proteome</keyword>
<protein>
    <submittedName>
        <fullName evidence="1">Uncharacterized protein</fullName>
    </submittedName>
</protein>
<name>A0A1B1US52_9BRAD</name>
<dbReference type="STRING" id="1274631.LMTR13_11140"/>
<evidence type="ECO:0000313" key="2">
    <source>
        <dbReference type="Proteomes" id="UP000092839"/>
    </source>
</evidence>
<dbReference type="OrthoDB" id="8243680at2"/>
<dbReference type="Proteomes" id="UP000092839">
    <property type="component" value="Chromosome"/>
</dbReference>
<dbReference type="EMBL" id="CP016428">
    <property type="protein sequence ID" value="ANW05478.1"/>
    <property type="molecule type" value="Genomic_DNA"/>
</dbReference>
<reference evidence="1 2" key="1">
    <citation type="submission" date="2016-07" db="EMBL/GenBank/DDBJ databases">
        <title>Complete genome sequence of Bradyrhizobium icense LMTR 13T, a potential inoculant strain isolated from lima bean (Phaseolus lunatus) in Peru.</title>
        <authorList>
            <person name="Ormeno-Orrillo E."/>
            <person name="Duran D."/>
            <person name="Rogel M.A."/>
            <person name="Rey L."/>
            <person name="Imperial J."/>
            <person name="Ruiz-Argueso T."/>
            <person name="Martinez-Romero E."/>
        </authorList>
    </citation>
    <scope>NUCLEOTIDE SEQUENCE [LARGE SCALE GENOMIC DNA]</scope>
    <source>
        <strain evidence="1 2">LMTR 13</strain>
    </source>
</reference>
<accession>A0A1B1US52</accession>
<gene>
    <name evidence="1" type="ORF">LMTR13_11140</name>
</gene>
<dbReference type="KEGG" id="bic:LMTR13_11140"/>
<dbReference type="AlphaFoldDB" id="A0A1B1US52"/>
<sequence>MLKECPQTNFHAPAALKKWPSKNNERVKDAVWPIPYSVLDGTLDECITKFLEQPLGQRHLYEIHTAPQGELIPAVISAELVVEIARLRDFL</sequence>
<proteinExistence type="predicted"/>
<evidence type="ECO:0000313" key="1">
    <source>
        <dbReference type="EMBL" id="ANW05478.1"/>
    </source>
</evidence>
<organism evidence="1 2">
    <name type="scientific">Bradyrhizobium icense</name>
    <dbReference type="NCBI Taxonomy" id="1274631"/>
    <lineage>
        <taxon>Bacteria</taxon>
        <taxon>Pseudomonadati</taxon>
        <taxon>Pseudomonadota</taxon>
        <taxon>Alphaproteobacteria</taxon>
        <taxon>Hyphomicrobiales</taxon>
        <taxon>Nitrobacteraceae</taxon>
        <taxon>Bradyrhizobium</taxon>
    </lineage>
</organism>